<dbReference type="InterPro" id="IPR021736">
    <property type="entry name" value="DUF3305"/>
</dbReference>
<dbReference type="EMBL" id="JACHXA010000002">
    <property type="protein sequence ID" value="MBB3064687.1"/>
    <property type="molecule type" value="Genomic_DNA"/>
</dbReference>
<accession>A0A839SP68</accession>
<dbReference type="AlphaFoldDB" id="A0A839SP68"/>
<evidence type="ECO:0008006" key="3">
    <source>
        <dbReference type="Google" id="ProtNLM"/>
    </source>
</evidence>
<dbReference type="Pfam" id="PF11749">
    <property type="entry name" value="DUF3305"/>
    <property type="match status" value="1"/>
</dbReference>
<keyword evidence="2" id="KW-1185">Reference proteome</keyword>
<reference evidence="1 2" key="1">
    <citation type="submission" date="2020-08" db="EMBL/GenBank/DDBJ databases">
        <title>Genomic Encyclopedia of Type Strains, Phase III (KMG-III): the genomes of soil and plant-associated and newly described type strains.</title>
        <authorList>
            <person name="Whitman W."/>
        </authorList>
    </citation>
    <scope>NUCLEOTIDE SEQUENCE [LARGE SCALE GENOMIC DNA]</scope>
    <source>
        <strain evidence="1 2">CECT 8803</strain>
    </source>
</reference>
<name>A0A839SP68_9PROT</name>
<evidence type="ECO:0000313" key="2">
    <source>
        <dbReference type="Proteomes" id="UP000581135"/>
    </source>
</evidence>
<gene>
    <name evidence="1" type="ORF">FHR98_000959</name>
</gene>
<proteinExistence type="predicted"/>
<sequence length="175" mass="20131">MKQNDERLPLGIVVEKRKVDNPWIDHAWKPVAVVAGAAEQNPRGHWKEMGHGDGWTQYLAGTLHMGLFRKETEAYKVNLSQHPPRVFVVLRRREDPTTPNEVYPFFVTASPYEAQDFLDAGDDIVEGVPMPDSVIAFVETFISEFHVEEEFHKRKRKRYEVDKLGFGKKGPETIN</sequence>
<dbReference type="RefSeq" id="WP_183415487.1">
    <property type="nucleotide sequence ID" value="NZ_JACHXA010000002.1"/>
</dbReference>
<evidence type="ECO:0000313" key="1">
    <source>
        <dbReference type="EMBL" id="MBB3064687.1"/>
    </source>
</evidence>
<dbReference type="Proteomes" id="UP000581135">
    <property type="component" value="Unassembled WGS sequence"/>
</dbReference>
<comment type="caution">
    <text evidence="1">The sequence shown here is derived from an EMBL/GenBank/DDBJ whole genome shotgun (WGS) entry which is preliminary data.</text>
</comment>
<organism evidence="1 2">
    <name type="scientific">Limibacillus halophilus</name>
    <dbReference type="NCBI Taxonomy" id="1579333"/>
    <lineage>
        <taxon>Bacteria</taxon>
        <taxon>Pseudomonadati</taxon>
        <taxon>Pseudomonadota</taxon>
        <taxon>Alphaproteobacteria</taxon>
        <taxon>Rhodospirillales</taxon>
        <taxon>Rhodovibrionaceae</taxon>
        <taxon>Limibacillus</taxon>
    </lineage>
</organism>
<protein>
    <recommendedName>
        <fullName evidence="3">Molybdopterin-guanine dinucleotide biosynthesis protein A</fullName>
    </recommendedName>
</protein>